<dbReference type="EMBL" id="JBIGHY010000002">
    <property type="protein sequence ID" value="MFG6413804.1"/>
    <property type="molecule type" value="Genomic_DNA"/>
</dbReference>
<sequence length="99" mass="10900">MDNSIFFAAFRAAGFLKPAVYKPGQPGEKSFDCQWQSPDMLLLADEAQGAEFLIEFQTADLPPLRIDDRIDVDGVSYAVRTPPMKKGDAFFSTVALKPA</sequence>
<organism evidence="1 2">
    <name type="scientific">Pelomonas dachongensis</name>
    <dbReference type="NCBI Taxonomy" id="3299029"/>
    <lineage>
        <taxon>Bacteria</taxon>
        <taxon>Pseudomonadati</taxon>
        <taxon>Pseudomonadota</taxon>
        <taxon>Betaproteobacteria</taxon>
        <taxon>Burkholderiales</taxon>
        <taxon>Sphaerotilaceae</taxon>
        <taxon>Roseateles</taxon>
    </lineage>
</organism>
<dbReference type="Proteomes" id="UP001606300">
    <property type="component" value="Unassembled WGS sequence"/>
</dbReference>
<gene>
    <name evidence="1" type="ORF">ACG02S_07810</name>
</gene>
<protein>
    <submittedName>
        <fullName evidence="1">Uncharacterized protein</fullName>
    </submittedName>
</protein>
<reference evidence="1 2" key="1">
    <citation type="submission" date="2024-09" db="EMBL/GenBank/DDBJ databases">
        <title>Novel species of the genus Pelomonas and Roseateles isolated from streams.</title>
        <authorList>
            <person name="Lu H."/>
        </authorList>
    </citation>
    <scope>NUCLEOTIDE SEQUENCE [LARGE SCALE GENOMIC DNA]</scope>
    <source>
        <strain evidence="1 2">DC23W</strain>
    </source>
</reference>
<accession>A0ABW7EK36</accession>
<evidence type="ECO:0000313" key="2">
    <source>
        <dbReference type="Proteomes" id="UP001606300"/>
    </source>
</evidence>
<dbReference type="InterPro" id="IPR008018">
    <property type="entry name" value="Phage_tail_attach_FII"/>
</dbReference>
<dbReference type="RefSeq" id="WP_394469879.1">
    <property type="nucleotide sequence ID" value="NZ_JBIGHY010000002.1"/>
</dbReference>
<evidence type="ECO:0000313" key="1">
    <source>
        <dbReference type="EMBL" id="MFG6413804.1"/>
    </source>
</evidence>
<keyword evidence="2" id="KW-1185">Reference proteome</keyword>
<comment type="caution">
    <text evidence="1">The sequence shown here is derived from an EMBL/GenBank/DDBJ whole genome shotgun (WGS) entry which is preliminary data.</text>
</comment>
<dbReference type="Pfam" id="PF05354">
    <property type="entry name" value="Phage_attach"/>
    <property type="match status" value="1"/>
</dbReference>
<proteinExistence type="predicted"/>
<name>A0ABW7EK36_9BURK</name>